<proteinExistence type="predicted"/>
<evidence type="ECO:0000313" key="2">
    <source>
        <dbReference type="Proteomes" id="UP000053758"/>
    </source>
</evidence>
<protein>
    <submittedName>
        <fullName evidence="1">Uncharacterized protein</fullName>
    </submittedName>
</protein>
<accession>A0A081CL03</accession>
<dbReference type="HOGENOM" id="CLU_2263409_0_0_1"/>
<gene>
    <name evidence="1" type="ORF">PAN0_017d5576</name>
</gene>
<dbReference type="Proteomes" id="UP000053758">
    <property type="component" value="Unassembled WGS sequence"/>
</dbReference>
<organism evidence="1">
    <name type="scientific">Pseudozyma antarctica</name>
    <name type="common">Yeast</name>
    <name type="synonym">Candida antarctica</name>
    <dbReference type="NCBI Taxonomy" id="84753"/>
    <lineage>
        <taxon>Eukaryota</taxon>
        <taxon>Fungi</taxon>
        <taxon>Dikarya</taxon>
        <taxon>Basidiomycota</taxon>
        <taxon>Ustilaginomycotina</taxon>
        <taxon>Ustilaginomycetes</taxon>
        <taxon>Ustilaginales</taxon>
        <taxon>Ustilaginaceae</taxon>
        <taxon>Moesziomyces</taxon>
    </lineage>
</organism>
<dbReference type="RefSeq" id="XP_014654636.1">
    <property type="nucleotide sequence ID" value="XM_014799150.1"/>
</dbReference>
<reference evidence="1" key="1">
    <citation type="submission" date="2014-07" db="EMBL/GenBank/DDBJ databases">
        <title>Draft genome sequence of the yeast Pseudozyma antarctica JCM 10317 known as a producer of lipase B which used in a wide range of industrial applications.</title>
        <authorList>
            <person name="Morita T."/>
            <person name="Saika A."/>
            <person name="Koike H."/>
        </authorList>
    </citation>
    <scope>NUCLEOTIDE SEQUENCE</scope>
    <source>
        <strain evidence="1">JCM 10317</strain>
    </source>
</reference>
<evidence type="ECO:0000313" key="1">
    <source>
        <dbReference type="EMBL" id="GAK67349.1"/>
    </source>
</evidence>
<sequence length="103" mass="10935">MQHPLQPHFALTKAWVQRTGGGALESVAAKKSILEFSNFLALTKGPSRTGPVSILVRRSFFEFRVDFPLAGADGPSQTGYGHGVALGIASLIALGTAARTLLW</sequence>
<keyword evidence="2" id="KW-1185">Reference proteome</keyword>
<dbReference type="AlphaFoldDB" id="A0A081CL03"/>
<dbReference type="EMBL" id="DF830084">
    <property type="protein sequence ID" value="GAK67349.1"/>
    <property type="molecule type" value="Genomic_DNA"/>
</dbReference>
<name>A0A081CL03_PSEA2</name>
<dbReference type="GeneID" id="26306395"/>